<evidence type="ECO:0000256" key="1">
    <source>
        <dbReference type="SAM" id="MobiDB-lite"/>
    </source>
</evidence>
<feature type="region of interest" description="Disordered" evidence="1">
    <location>
        <begin position="1"/>
        <end position="20"/>
    </location>
</feature>
<comment type="caution">
    <text evidence="2">The sequence shown here is derived from an EMBL/GenBank/DDBJ whole genome shotgun (WGS) entry which is preliminary data.</text>
</comment>
<evidence type="ECO:0000313" key="3">
    <source>
        <dbReference type="Proteomes" id="UP000299102"/>
    </source>
</evidence>
<proteinExistence type="predicted"/>
<dbReference type="EMBL" id="BGZK01001892">
    <property type="protein sequence ID" value="GBP87887.1"/>
    <property type="molecule type" value="Genomic_DNA"/>
</dbReference>
<dbReference type="AlphaFoldDB" id="A0A4C1ZMQ4"/>
<evidence type="ECO:0000313" key="2">
    <source>
        <dbReference type="EMBL" id="GBP87887.1"/>
    </source>
</evidence>
<name>A0A4C1ZMQ4_EUMVA</name>
<gene>
    <name evidence="2" type="ORF">EVAR_63826_1</name>
</gene>
<protein>
    <submittedName>
        <fullName evidence="2">Uncharacterized protein</fullName>
    </submittedName>
</protein>
<dbReference type="Proteomes" id="UP000299102">
    <property type="component" value="Unassembled WGS sequence"/>
</dbReference>
<reference evidence="2 3" key="1">
    <citation type="journal article" date="2019" name="Commun. Biol.">
        <title>The bagworm genome reveals a unique fibroin gene that provides high tensile strength.</title>
        <authorList>
            <person name="Kono N."/>
            <person name="Nakamura H."/>
            <person name="Ohtoshi R."/>
            <person name="Tomita M."/>
            <person name="Numata K."/>
            <person name="Arakawa K."/>
        </authorList>
    </citation>
    <scope>NUCLEOTIDE SEQUENCE [LARGE SCALE GENOMIC DNA]</scope>
</reference>
<sequence>MESYDNGQSACGSGQRSASSGYCEVSCRGALNYSWKSHGAETLTKCILLYVTINFAHVLSSDVGKRTPSNNV</sequence>
<accession>A0A4C1ZMQ4</accession>
<keyword evidence="3" id="KW-1185">Reference proteome</keyword>
<organism evidence="2 3">
    <name type="scientific">Eumeta variegata</name>
    <name type="common">Bagworm moth</name>
    <name type="synonym">Eumeta japonica</name>
    <dbReference type="NCBI Taxonomy" id="151549"/>
    <lineage>
        <taxon>Eukaryota</taxon>
        <taxon>Metazoa</taxon>
        <taxon>Ecdysozoa</taxon>
        <taxon>Arthropoda</taxon>
        <taxon>Hexapoda</taxon>
        <taxon>Insecta</taxon>
        <taxon>Pterygota</taxon>
        <taxon>Neoptera</taxon>
        <taxon>Endopterygota</taxon>
        <taxon>Lepidoptera</taxon>
        <taxon>Glossata</taxon>
        <taxon>Ditrysia</taxon>
        <taxon>Tineoidea</taxon>
        <taxon>Psychidae</taxon>
        <taxon>Oiketicinae</taxon>
        <taxon>Eumeta</taxon>
    </lineage>
</organism>